<dbReference type="AlphaFoldDB" id="A0A8J5N5V2"/>
<protein>
    <submittedName>
        <fullName evidence="2">Death-associated inhibitor of apoptosis 2-like 6</fullName>
    </submittedName>
</protein>
<dbReference type="PANTHER" id="PTHR10044:SF139">
    <property type="entry name" value="DEATH-ASSOCIATED INHIBITOR OF APOPTOSIS 2"/>
    <property type="match status" value="1"/>
</dbReference>
<name>A0A8J5N5V2_HOMAM</name>
<keyword evidence="3" id="KW-1185">Reference proteome</keyword>
<feature type="region of interest" description="Disordered" evidence="1">
    <location>
        <begin position="1"/>
        <end position="23"/>
    </location>
</feature>
<dbReference type="PROSITE" id="PS50143">
    <property type="entry name" value="BIR_REPEAT_2"/>
    <property type="match status" value="2"/>
</dbReference>
<gene>
    <name evidence="2" type="primary">Diap2-L6</name>
    <name evidence="2" type="ORF">Hamer_G025860</name>
</gene>
<evidence type="ECO:0000313" key="3">
    <source>
        <dbReference type="Proteomes" id="UP000747542"/>
    </source>
</evidence>
<dbReference type="Pfam" id="PF00653">
    <property type="entry name" value="BIR"/>
    <property type="match status" value="2"/>
</dbReference>
<dbReference type="GO" id="GO:0051726">
    <property type="term" value="P:regulation of cell cycle"/>
    <property type="evidence" value="ECO:0007669"/>
    <property type="project" value="TreeGrafter"/>
</dbReference>
<proteinExistence type="predicted"/>
<evidence type="ECO:0000256" key="1">
    <source>
        <dbReference type="SAM" id="MobiDB-lite"/>
    </source>
</evidence>
<dbReference type="Gene3D" id="1.10.1170.10">
    <property type="entry name" value="Inhibitor Of Apoptosis Protein (2mihbC-IAP-1), Chain A"/>
    <property type="match status" value="2"/>
</dbReference>
<organism evidence="2 3">
    <name type="scientific">Homarus americanus</name>
    <name type="common">American lobster</name>
    <dbReference type="NCBI Taxonomy" id="6706"/>
    <lineage>
        <taxon>Eukaryota</taxon>
        <taxon>Metazoa</taxon>
        <taxon>Ecdysozoa</taxon>
        <taxon>Arthropoda</taxon>
        <taxon>Crustacea</taxon>
        <taxon>Multicrustacea</taxon>
        <taxon>Malacostraca</taxon>
        <taxon>Eumalacostraca</taxon>
        <taxon>Eucarida</taxon>
        <taxon>Decapoda</taxon>
        <taxon>Pleocyemata</taxon>
        <taxon>Astacidea</taxon>
        <taxon>Nephropoidea</taxon>
        <taxon>Nephropidae</taxon>
        <taxon>Homarus</taxon>
    </lineage>
</organism>
<dbReference type="GO" id="GO:0005634">
    <property type="term" value="C:nucleus"/>
    <property type="evidence" value="ECO:0007669"/>
    <property type="project" value="TreeGrafter"/>
</dbReference>
<dbReference type="PANTHER" id="PTHR10044">
    <property type="entry name" value="INHIBITOR OF APOPTOSIS"/>
    <property type="match status" value="1"/>
</dbReference>
<dbReference type="InterPro" id="IPR050784">
    <property type="entry name" value="IAP"/>
</dbReference>
<dbReference type="SMART" id="SM00238">
    <property type="entry name" value="BIR"/>
    <property type="match status" value="2"/>
</dbReference>
<dbReference type="SUPFAM" id="SSF57924">
    <property type="entry name" value="Inhibitor of apoptosis (IAP) repeat"/>
    <property type="match status" value="2"/>
</dbReference>
<sequence>MKIRDQNHDDDRNQNQDDHNHSDDDNLTFYNYDIHNRSHLNFCNYNHNHSSNNGYDDNNNLKICNHEHHKCEIQIWWEKRPRCIFLRTLNWSKTFYDTRIFAFEKERLDTFVDWPQSSWISPEDLAAAGFYYLRNKDLCACYFCQGIVGDWEKDDTPLGEHNKHFPHCPFVRNQPTANINLGQSCILDQIIPIPETKKKETTPYSRRYNTFEVRLQSFNTNLRLKYWPLEIQQQRLTICDLAEAGFYYLGFFDMVRCFSCGVGLHNWEENEEPWNVHARWSSSCEFLLMNKEADFIKKVGSRSNSSLQTK</sequence>
<comment type="caution">
    <text evidence="2">The sequence shown here is derived from an EMBL/GenBank/DDBJ whole genome shotgun (WGS) entry which is preliminary data.</text>
</comment>
<evidence type="ECO:0000313" key="2">
    <source>
        <dbReference type="EMBL" id="KAG7174041.1"/>
    </source>
</evidence>
<dbReference type="CDD" id="cd00022">
    <property type="entry name" value="BIR"/>
    <property type="match status" value="2"/>
</dbReference>
<dbReference type="Proteomes" id="UP000747542">
    <property type="component" value="Unassembled WGS sequence"/>
</dbReference>
<reference evidence="2" key="1">
    <citation type="journal article" date="2021" name="Sci. Adv.">
        <title>The American lobster genome reveals insights on longevity, neural, and immune adaptations.</title>
        <authorList>
            <person name="Polinski J.M."/>
            <person name="Zimin A.V."/>
            <person name="Clark K.F."/>
            <person name="Kohn A.B."/>
            <person name="Sadowski N."/>
            <person name="Timp W."/>
            <person name="Ptitsyn A."/>
            <person name="Khanna P."/>
            <person name="Romanova D.Y."/>
            <person name="Williams P."/>
            <person name="Greenwood S.J."/>
            <person name="Moroz L.L."/>
            <person name="Walt D.R."/>
            <person name="Bodnar A.G."/>
        </authorList>
    </citation>
    <scope>NUCLEOTIDE SEQUENCE</scope>
    <source>
        <strain evidence="2">GMGI-L3</strain>
    </source>
</reference>
<dbReference type="InterPro" id="IPR001370">
    <property type="entry name" value="BIR_rpt"/>
</dbReference>
<accession>A0A8J5N5V2</accession>
<dbReference type="PROSITE" id="PS01282">
    <property type="entry name" value="BIR_REPEAT_1"/>
    <property type="match status" value="1"/>
</dbReference>
<dbReference type="GO" id="GO:0005737">
    <property type="term" value="C:cytoplasm"/>
    <property type="evidence" value="ECO:0007669"/>
    <property type="project" value="TreeGrafter"/>
</dbReference>
<dbReference type="EMBL" id="JAHLQT010007958">
    <property type="protein sequence ID" value="KAG7174041.1"/>
    <property type="molecule type" value="Genomic_DNA"/>
</dbReference>